<name>A0A371P6C4_9ACTN</name>
<protein>
    <submittedName>
        <fullName evidence="2">MarR family transcriptional regulator</fullName>
    </submittedName>
</protein>
<dbReference type="InterPro" id="IPR039422">
    <property type="entry name" value="MarR/SlyA-like"/>
</dbReference>
<dbReference type="InterPro" id="IPR036388">
    <property type="entry name" value="WH-like_DNA-bd_sf"/>
</dbReference>
<dbReference type="PROSITE" id="PS50995">
    <property type="entry name" value="HTH_MARR_2"/>
    <property type="match status" value="1"/>
</dbReference>
<dbReference type="Pfam" id="PF12802">
    <property type="entry name" value="MarR_2"/>
    <property type="match status" value="1"/>
</dbReference>
<dbReference type="Proteomes" id="UP000265581">
    <property type="component" value="Unassembled WGS sequence"/>
</dbReference>
<sequence length="138" mass="15239">MLEWLPAALDAQLQRDSGLTHFEYGILFALLKAPDRTLRMSTLASYSNSSLSRLSRAVSRLERKGWVERSPDPADGRYTLATLTDDGATHASEATPGHAQMVDAVVFDALTAAQAKQLRQISRRITAAIRDESGWRPQ</sequence>
<organism evidence="2 3">
    <name type="scientific">Aeromicrobium endophyticum</name>
    <dbReference type="NCBI Taxonomy" id="2292704"/>
    <lineage>
        <taxon>Bacteria</taxon>
        <taxon>Bacillati</taxon>
        <taxon>Actinomycetota</taxon>
        <taxon>Actinomycetes</taxon>
        <taxon>Propionibacteriales</taxon>
        <taxon>Nocardioidaceae</taxon>
        <taxon>Aeromicrobium</taxon>
    </lineage>
</organism>
<dbReference type="SMART" id="SM00347">
    <property type="entry name" value="HTH_MARR"/>
    <property type="match status" value="1"/>
</dbReference>
<dbReference type="SUPFAM" id="SSF46785">
    <property type="entry name" value="Winged helix' DNA-binding domain"/>
    <property type="match status" value="1"/>
</dbReference>
<dbReference type="InterPro" id="IPR036390">
    <property type="entry name" value="WH_DNA-bd_sf"/>
</dbReference>
<dbReference type="Gene3D" id="1.10.10.10">
    <property type="entry name" value="Winged helix-like DNA-binding domain superfamily/Winged helix DNA-binding domain"/>
    <property type="match status" value="1"/>
</dbReference>
<dbReference type="EMBL" id="QUBR01000002">
    <property type="protein sequence ID" value="REK71088.1"/>
    <property type="molecule type" value="Genomic_DNA"/>
</dbReference>
<reference evidence="2 3" key="1">
    <citation type="submission" date="2018-08" db="EMBL/GenBank/DDBJ databases">
        <title>Aeromicrobium sp. M2KJ-4, whole genome shotgun sequence.</title>
        <authorList>
            <person name="Tuo L."/>
        </authorList>
    </citation>
    <scope>NUCLEOTIDE SEQUENCE [LARGE SCALE GENOMIC DNA]</scope>
    <source>
        <strain evidence="2 3">M2KJ-4</strain>
    </source>
</reference>
<keyword evidence="3" id="KW-1185">Reference proteome</keyword>
<proteinExistence type="predicted"/>
<accession>A0A371P6C4</accession>
<dbReference type="PANTHER" id="PTHR33164">
    <property type="entry name" value="TRANSCRIPTIONAL REGULATOR, MARR FAMILY"/>
    <property type="match status" value="1"/>
</dbReference>
<dbReference type="PANTHER" id="PTHR33164:SF99">
    <property type="entry name" value="MARR FAMILY REGULATORY PROTEIN"/>
    <property type="match status" value="1"/>
</dbReference>
<gene>
    <name evidence="2" type="ORF">DX116_15635</name>
</gene>
<evidence type="ECO:0000259" key="1">
    <source>
        <dbReference type="PROSITE" id="PS50995"/>
    </source>
</evidence>
<dbReference type="GO" id="GO:0006950">
    <property type="term" value="P:response to stress"/>
    <property type="evidence" value="ECO:0007669"/>
    <property type="project" value="TreeGrafter"/>
</dbReference>
<dbReference type="PRINTS" id="PR00598">
    <property type="entry name" value="HTHMARR"/>
</dbReference>
<feature type="domain" description="HTH marR-type" evidence="1">
    <location>
        <begin position="1"/>
        <end position="127"/>
    </location>
</feature>
<dbReference type="InterPro" id="IPR000835">
    <property type="entry name" value="HTH_MarR-typ"/>
</dbReference>
<dbReference type="OrthoDB" id="3526267at2"/>
<comment type="caution">
    <text evidence="2">The sequence shown here is derived from an EMBL/GenBank/DDBJ whole genome shotgun (WGS) entry which is preliminary data.</text>
</comment>
<dbReference type="AlphaFoldDB" id="A0A371P6C4"/>
<evidence type="ECO:0000313" key="3">
    <source>
        <dbReference type="Proteomes" id="UP000265581"/>
    </source>
</evidence>
<dbReference type="GO" id="GO:0003700">
    <property type="term" value="F:DNA-binding transcription factor activity"/>
    <property type="evidence" value="ECO:0007669"/>
    <property type="project" value="InterPro"/>
</dbReference>
<evidence type="ECO:0000313" key="2">
    <source>
        <dbReference type="EMBL" id="REK71088.1"/>
    </source>
</evidence>